<dbReference type="Gene3D" id="2.160.20.10">
    <property type="entry name" value="Single-stranded right-handed beta-helix, Pectin lyase-like"/>
    <property type="match status" value="1"/>
</dbReference>
<comment type="catalytic activity">
    <reaction evidence="6">
        <text>Eliminative cleavage of (1-&gt;4)-alpha-D-galacturonan methyl ester to give oligosaccharides with 4-deoxy-6-O-methyl-alpha-D-galact-4-enuronosyl groups at their non-reducing ends.</text>
        <dbReference type="EC" id="4.2.2.10"/>
    </reaction>
</comment>
<dbReference type="PANTHER" id="PTHR31683:SF67">
    <property type="entry name" value="PECTIN LYASE F-RELATED"/>
    <property type="match status" value="1"/>
</dbReference>
<evidence type="ECO:0000256" key="1">
    <source>
        <dbReference type="ARBA" id="ARBA00010980"/>
    </source>
</evidence>
<dbReference type="InterPro" id="IPR045032">
    <property type="entry name" value="PEL"/>
</dbReference>
<dbReference type="GO" id="GO:0005576">
    <property type="term" value="C:extracellular region"/>
    <property type="evidence" value="ECO:0007669"/>
    <property type="project" value="UniProtKB-SubCell"/>
</dbReference>
<dbReference type="EC" id="4.2.2.10" evidence="8"/>
<dbReference type="SUPFAM" id="SSF51126">
    <property type="entry name" value="Pectin lyase-like"/>
    <property type="match status" value="1"/>
</dbReference>
<evidence type="ECO:0000256" key="2">
    <source>
        <dbReference type="ARBA" id="ARBA00022729"/>
    </source>
</evidence>
<keyword evidence="13" id="KW-1185">Reference proteome</keyword>
<evidence type="ECO:0000256" key="4">
    <source>
        <dbReference type="ARBA" id="ARBA00023180"/>
    </source>
</evidence>
<dbReference type="GO" id="GO:0030570">
    <property type="term" value="F:pectate lyase activity"/>
    <property type="evidence" value="ECO:0007669"/>
    <property type="project" value="InterPro"/>
</dbReference>
<comment type="similarity">
    <text evidence="1 9">Belongs to the polysaccharide lyase 1 family.</text>
</comment>
<feature type="chain" id="PRO_5024799903" description="pectin lyase" evidence="10">
    <location>
        <begin position="20"/>
        <end position="380"/>
    </location>
</feature>
<evidence type="ECO:0000256" key="9">
    <source>
        <dbReference type="RuleBase" id="RU361173"/>
    </source>
</evidence>
<dbReference type="PANTHER" id="PTHR31683">
    <property type="entry name" value="PECTATE LYASE 18-RELATED"/>
    <property type="match status" value="1"/>
</dbReference>
<dbReference type="SMART" id="SM00656">
    <property type="entry name" value="Amb_all"/>
    <property type="match status" value="1"/>
</dbReference>
<accession>A0A5N5D3R0</accession>
<name>A0A5N5D3R0_9PEZI</name>
<comment type="caution">
    <text evidence="12">The sequence shown here is derived from an EMBL/GenBank/DDBJ whole genome shotgun (WGS) entry which is preliminary data.</text>
</comment>
<feature type="signal peptide" evidence="10">
    <location>
        <begin position="1"/>
        <end position="19"/>
    </location>
</feature>
<dbReference type="InterPro" id="IPR012334">
    <property type="entry name" value="Pectin_lyas_fold"/>
</dbReference>
<evidence type="ECO:0000256" key="7">
    <source>
        <dbReference type="ARBA" id="ARBA00037631"/>
    </source>
</evidence>
<feature type="domain" description="Pectate lyase" evidence="11">
    <location>
        <begin position="96"/>
        <end position="294"/>
    </location>
</feature>
<evidence type="ECO:0000259" key="11">
    <source>
        <dbReference type="SMART" id="SM00656"/>
    </source>
</evidence>
<evidence type="ECO:0000256" key="8">
    <source>
        <dbReference type="ARBA" id="ARBA00039082"/>
    </source>
</evidence>
<keyword evidence="9" id="KW-0624">Polysaccharide degradation</keyword>
<dbReference type="Pfam" id="PF00544">
    <property type="entry name" value="Pectate_lyase_4"/>
    <property type="match status" value="1"/>
</dbReference>
<protein>
    <recommendedName>
        <fullName evidence="8">pectin lyase</fullName>
        <ecNumber evidence="8">4.2.2.10</ecNumber>
    </recommendedName>
</protein>
<keyword evidence="9" id="KW-0964">Secreted</keyword>
<evidence type="ECO:0000256" key="3">
    <source>
        <dbReference type="ARBA" id="ARBA00023157"/>
    </source>
</evidence>
<dbReference type="EMBL" id="VCHE01000083">
    <property type="protein sequence ID" value="KAB2572211.1"/>
    <property type="molecule type" value="Genomic_DNA"/>
</dbReference>
<dbReference type="InterPro" id="IPR002022">
    <property type="entry name" value="Pec_lyase"/>
</dbReference>
<reference evidence="12 13" key="1">
    <citation type="journal article" date="2019" name="Sci. Rep.">
        <title>A multi-omics analysis of the grapevine pathogen Lasiodiplodia theobromae reveals that temperature affects the expression of virulence- and pathogenicity-related genes.</title>
        <authorList>
            <person name="Felix C."/>
            <person name="Meneses R."/>
            <person name="Goncalves M.F.M."/>
            <person name="Tilleman L."/>
            <person name="Duarte A.S."/>
            <person name="Jorrin-Novo J.V."/>
            <person name="Van de Peer Y."/>
            <person name="Deforce D."/>
            <person name="Van Nieuwerburgh F."/>
            <person name="Esteves A.C."/>
            <person name="Alves A."/>
        </authorList>
    </citation>
    <scope>NUCLEOTIDE SEQUENCE [LARGE SCALE GENOMIC DNA]</scope>
    <source>
        <strain evidence="12 13">LA-SOL3</strain>
    </source>
</reference>
<keyword evidence="5 9" id="KW-0456">Lyase</keyword>
<evidence type="ECO:0000256" key="5">
    <source>
        <dbReference type="ARBA" id="ARBA00023239"/>
    </source>
</evidence>
<evidence type="ECO:0000256" key="6">
    <source>
        <dbReference type="ARBA" id="ARBA00036818"/>
    </source>
</evidence>
<organism evidence="12 13">
    <name type="scientific">Lasiodiplodia theobromae</name>
    <dbReference type="NCBI Taxonomy" id="45133"/>
    <lineage>
        <taxon>Eukaryota</taxon>
        <taxon>Fungi</taxon>
        <taxon>Dikarya</taxon>
        <taxon>Ascomycota</taxon>
        <taxon>Pezizomycotina</taxon>
        <taxon>Dothideomycetes</taxon>
        <taxon>Dothideomycetes incertae sedis</taxon>
        <taxon>Botryosphaeriales</taxon>
        <taxon>Botryosphaeriaceae</taxon>
        <taxon>Lasiodiplodia</taxon>
    </lineage>
</organism>
<dbReference type="AlphaFoldDB" id="A0A5N5D3R0"/>
<keyword evidence="3" id="KW-1015">Disulfide bond</keyword>
<dbReference type="InterPro" id="IPR011050">
    <property type="entry name" value="Pectin_lyase_fold/virulence"/>
</dbReference>
<evidence type="ECO:0000313" key="13">
    <source>
        <dbReference type="Proteomes" id="UP000325902"/>
    </source>
</evidence>
<keyword evidence="2 10" id="KW-0732">Signal</keyword>
<sequence>MHLNSFFLALAAVPAATLAQVVGTPYGFAKGVTGGGNATPAKPSNIAQLKEWLADDTPRVIMIDKTFDFANSEGTATGTACRPTGTSACTGSFQKQDWIQDTCESYQQKYTATWDKAAATGMPVASNKSIVGVGSKGVLNGKGLVLKEGAKNIIVQNIHITNLNPKYVWGGDAISINGVDGFSKVGRQMIVTHYSPSRVTISNNEFDGVTTYSSTCNNDHYWTTMLVGDSLRLTLDRNYFHDVSGRSPKIGGSGTQLVQASNNYFANCAGHNFDVAQGGSVLIEGNRFEGSDQPVTSGSKSNGGATFNVPDANAANTCSSYLGRKCQINALSNSGEWYSLTSTAPLQALGNAKDYLVTPIAYGNVKSTVLGAAGIGKIGN</sequence>
<comment type="function">
    <text evidence="7">Pectinolytic enzymes consist of four classes of enzymes: pectin lyase, polygalacturonase, pectin methylesterase and rhamnogalacturonase. Among pectinolytic enzymes, pectin lyase is the most important in depolymerization of pectin, since it cleaves internal glycosidic bonds of highly methylated pectins.</text>
</comment>
<dbReference type="OrthoDB" id="1637350at2759"/>
<comment type="subcellular location">
    <subcellularLocation>
        <location evidence="9">Secreted</location>
    </subcellularLocation>
</comment>
<proteinExistence type="inferred from homology"/>
<dbReference type="GO" id="GO:0000272">
    <property type="term" value="P:polysaccharide catabolic process"/>
    <property type="evidence" value="ECO:0007669"/>
    <property type="project" value="UniProtKB-KW"/>
</dbReference>
<keyword evidence="4" id="KW-0325">Glycoprotein</keyword>
<evidence type="ECO:0000256" key="10">
    <source>
        <dbReference type="SAM" id="SignalP"/>
    </source>
</evidence>
<evidence type="ECO:0000313" key="12">
    <source>
        <dbReference type="EMBL" id="KAB2572211.1"/>
    </source>
</evidence>
<dbReference type="Proteomes" id="UP000325902">
    <property type="component" value="Unassembled WGS sequence"/>
</dbReference>
<gene>
    <name evidence="12" type="primary">pelF_0</name>
    <name evidence="12" type="ORF">DBV05_g9127</name>
</gene>
<keyword evidence="9" id="KW-0119">Carbohydrate metabolism</keyword>
<dbReference type="GO" id="GO:0047490">
    <property type="term" value="F:pectin lyase activity"/>
    <property type="evidence" value="ECO:0007669"/>
    <property type="project" value="UniProtKB-EC"/>
</dbReference>